<dbReference type="EMBL" id="CAJJDN010000037">
    <property type="protein sequence ID" value="CAD8078373.1"/>
    <property type="molecule type" value="Genomic_DNA"/>
</dbReference>
<evidence type="ECO:0000313" key="2">
    <source>
        <dbReference type="EMBL" id="CAD8078373.1"/>
    </source>
</evidence>
<name>A0A8S1MIU8_9CILI</name>
<reference evidence="1" key="1">
    <citation type="submission" date="2021-01" db="EMBL/GenBank/DDBJ databases">
        <authorList>
            <consortium name="Genoscope - CEA"/>
            <person name="William W."/>
        </authorList>
    </citation>
    <scope>NUCLEOTIDE SEQUENCE</scope>
</reference>
<evidence type="ECO:0008006" key="4">
    <source>
        <dbReference type="Google" id="ProtNLM"/>
    </source>
</evidence>
<evidence type="ECO:0000313" key="3">
    <source>
        <dbReference type="Proteomes" id="UP000692954"/>
    </source>
</evidence>
<accession>A0A8S1MIU8</accession>
<keyword evidence="3" id="KW-1185">Reference proteome</keyword>
<dbReference type="AlphaFoldDB" id="A0A8S1MIU8"/>
<gene>
    <name evidence="1" type="ORF">PSON_ATCC_30995.1.T0370275</name>
    <name evidence="2" type="ORF">PSON_ATCC_30995.1.T0370276</name>
</gene>
<organism evidence="1 3">
    <name type="scientific">Paramecium sonneborni</name>
    <dbReference type="NCBI Taxonomy" id="65129"/>
    <lineage>
        <taxon>Eukaryota</taxon>
        <taxon>Sar</taxon>
        <taxon>Alveolata</taxon>
        <taxon>Ciliophora</taxon>
        <taxon>Intramacronucleata</taxon>
        <taxon>Oligohymenophorea</taxon>
        <taxon>Peniculida</taxon>
        <taxon>Parameciidae</taxon>
        <taxon>Paramecium</taxon>
    </lineage>
</organism>
<dbReference type="Proteomes" id="UP000692954">
    <property type="component" value="Unassembled WGS sequence"/>
</dbReference>
<evidence type="ECO:0000313" key="1">
    <source>
        <dbReference type="EMBL" id="CAD8078371.1"/>
    </source>
</evidence>
<dbReference type="EMBL" id="CAJJDN010000037">
    <property type="protein sequence ID" value="CAD8078371.1"/>
    <property type="molecule type" value="Genomic_DNA"/>
</dbReference>
<protein>
    <recommendedName>
        <fullName evidence="4">Ubiquitin-like domain-containing protein</fullName>
    </recommendedName>
</protein>
<sequence length="164" mass="18926">MFQLQGDSEIIIQGEIPDLKNLPEKKILKIFINNQTIGQQLKEEMLQQYDQKDYDLDLYFEKKLLDLNTPLIQQGVNSGRQIIFEFVAPIIIIVNSKAQQYSIKVTSQMTTLDLEIQLNQLFSTKKRFSFLKDGEIISPNNYLFNQKIIKNATIQANVINDAGK</sequence>
<proteinExistence type="predicted"/>
<comment type="caution">
    <text evidence="1">The sequence shown here is derived from an EMBL/GenBank/DDBJ whole genome shotgun (WGS) entry which is preliminary data.</text>
</comment>